<dbReference type="EMBL" id="JARLKY010000046">
    <property type="protein sequence ID" value="MEC0229089.1"/>
    <property type="molecule type" value="Genomic_DNA"/>
</dbReference>
<feature type="domain" description="Spore germination GerAC-like C-terminal" evidence="8">
    <location>
        <begin position="223"/>
        <end position="387"/>
    </location>
</feature>
<keyword evidence="4" id="KW-0732">Signal</keyword>
<dbReference type="Pfam" id="PF25198">
    <property type="entry name" value="Spore_GerAC_N"/>
    <property type="match status" value="1"/>
</dbReference>
<dbReference type="PANTHER" id="PTHR35789">
    <property type="entry name" value="SPORE GERMINATION PROTEIN B3"/>
    <property type="match status" value="1"/>
</dbReference>
<evidence type="ECO:0000256" key="7">
    <source>
        <dbReference type="ARBA" id="ARBA00023288"/>
    </source>
</evidence>
<dbReference type="Proteomes" id="UP001338137">
    <property type="component" value="Unassembled WGS sequence"/>
</dbReference>
<dbReference type="Gene3D" id="3.30.300.210">
    <property type="entry name" value="Nutrient germinant receptor protein C, domain 3"/>
    <property type="match status" value="1"/>
</dbReference>
<evidence type="ECO:0000259" key="9">
    <source>
        <dbReference type="Pfam" id="PF25198"/>
    </source>
</evidence>
<keyword evidence="3" id="KW-0309">Germination</keyword>
<dbReference type="Pfam" id="PF05504">
    <property type="entry name" value="Spore_GerAC"/>
    <property type="match status" value="1"/>
</dbReference>
<evidence type="ECO:0000256" key="4">
    <source>
        <dbReference type="ARBA" id="ARBA00022729"/>
    </source>
</evidence>
<dbReference type="PROSITE" id="PS51257">
    <property type="entry name" value="PROKAR_LIPOPROTEIN"/>
    <property type="match status" value="1"/>
</dbReference>
<accession>A0ABU6G8L0</accession>
<comment type="similarity">
    <text evidence="2">Belongs to the GerABKC lipoprotein family.</text>
</comment>
<keyword evidence="11" id="KW-1185">Reference proteome</keyword>
<dbReference type="InterPro" id="IPR057336">
    <property type="entry name" value="GerAC_N"/>
</dbReference>
<name>A0ABU6G8L0_9BACL</name>
<reference evidence="10 11" key="1">
    <citation type="submission" date="2023-03" db="EMBL/GenBank/DDBJ databases">
        <title>Bacillus Genome Sequencing.</title>
        <authorList>
            <person name="Dunlap C."/>
        </authorList>
    </citation>
    <scope>NUCLEOTIDE SEQUENCE [LARGE SCALE GENOMIC DNA]</scope>
    <source>
        <strain evidence="10 11">BD-533</strain>
    </source>
</reference>
<evidence type="ECO:0000256" key="2">
    <source>
        <dbReference type="ARBA" id="ARBA00007886"/>
    </source>
</evidence>
<evidence type="ECO:0000313" key="10">
    <source>
        <dbReference type="EMBL" id="MEC0229089.1"/>
    </source>
</evidence>
<evidence type="ECO:0000256" key="3">
    <source>
        <dbReference type="ARBA" id="ARBA00022544"/>
    </source>
</evidence>
<evidence type="ECO:0000259" key="8">
    <source>
        <dbReference type="Pfam" id="PF05504"/>
    </source>
</evidence>
<dbReference type="NCBIfam" id="TIGR02887">
    <property type="entry name" value="spore_ger_x_C"/>
    <property type="match status" value="1"/>
</dbReference>
<proteinExistence type="inferred from homology"/>
<dbReference type="Gene3D" id="6.20.190.10">
    <property type="entry name" value="Nutrient germinant receptor protein C, domain 1"/>
    <property type="match status" value="1"/>
</dbReference>
<keyword evidence="6" id="KW-0564">Palmitate</keyword>
<dbReference type="RefSeq" id="WP_326073233.1">
    <property type="nucleotide sequence ID" value="NZ_JARLKY010000046.1"/>
</dbReference>
<dbReference type="InterPro" id="IPR008844">
    <property type="entry name" value="Spore_GerAC-like"/>
</dbReference>
<evidence type="ECO:0000256" key="6">
    <source>
        <dbReference type="ARBA" id="ARBA00023139"/>
    </source>
</evidence>
<keyword evidence="5" id="KW-0472">Membrane</keyword>
<keyword evidence="7" id="KW-0449">Lipoprotein</keyword>
<evidence type="ECO:0000256" key="1">
    <source>
        <dbReference type="ARBA" id="ARBA00004635"/>
    </source>
</evidence>
<dbReference type="InterPro" id="IPR038501">
    <property type="entry name" value="Spore_GerAC_C_sf"/>
</dbReference>
<dbReference type="PANTHER" id="PTHR35789:SF1">
    <property type="entry name" value="SPORE GERMINATION PROTEIN B3"/>
    <property type="match status" value="1"/>
</dbReference>
<sequence>MTRKLLGLLLPILLPILLTGCWNSRELNSLAIAVGLGIDKVGDQYLVSAQVVVPNNVASSKKADGGVAVTLYKSEGKTVFEALRRMTTASPRKIYLAHLRVLVLGEELAKEGIANPLEFLSRDHEPRTDFFIVVAKHLPAENVLKVITPLEKIPASRMFTSLFTSERVWAPTNVVTLDEVIQGLVTEGKSPILSAIEVTGPEEIVENKANTEYIDPPSKLKYTGLAYFRKDKLLGWLNEEDSKVYNYMIDNVRNTVGVIGCPGGGQLSLEVIRSKTELQGKVIHGKPQVNAAIHTEAMVGAVECDVDLLNPATIDKLEKAADEQLEDLIMNSIHKAQKQIKFDLYGFGDLIHRDDPTGWKEIKGDWETYFVDLDVNVKADIKIRRFGTTGNAFLEDIKE</sequence>
<comment type="subcellular location">
    <subcellularLocation>
        <location evidence="1">Membrane</location>
        <topology evidence="1">Lipid-anchor</topology>
    </subcellularLocation>
</comment>
<comment type="caution">
    <text evidence="10">The sequence shown here is derived from an EMBL/GenBank/DDBJ whole genome shotgun (WGS) entry which is preliminary data.</text>
</comment>
<dbReference type="InterPro" id="IPR046953">
    <property type="entry name" value="Spore_GerAC-like_C"/>
</dbReference>
<evidence type="ECO:0000256" key="5">
    <source>
        <dbReference type="ARBA" id="ARBA00023136"/>
    </source>
</evidence>
<protein>
    <submittedName>
        <fullName evidence="10">Ger(X)C family spore germination protein</fullName>
    </submittedName>
</protein>
<evidence type="ECO:0000313" key="11">
    <source>
        <dbReference type="Proteomes" id="UP001338137"/>
    </source>
</evidence>
<gene>
    <name evidence="10" type="ORF">P4I72_18325</name>
</gene>
<feature type="domain" description="Spore germination protein N-terminal" evidence="9">
    <location>
        <begin position="23"/>
        <end position="197"/>
    </location>
</feature>
<organism evidence="10 11">
    <name type="scientific">Paenibacillus alba</name>
    <dbReference type="NCBI Taxonomy" id="1197127"/>
    <lineage>
        <taxon>Bacteria</taxon>
        <taxon>Bacillati</taxon>
        <taxon>Bacillota</taxon>
        <taxon>Bacilli</taxon>
        <taxon>Bacillales</taxon>
        <taxon>Paenibacillaceae</taxon>
        <taxon>Paenibacillus</taxon>
    </lineage>
</organism>